<dbReference type="InterPro" id="IPR046883">
    <property type="entry name" value="T6SS_FHA_C"/>
</dbReference>
<dbReference type="RefSeq" id="WP_135189937.1">
    <property type="nucleotide sequence ID" value="NZ_SPUM01000072.1"/>
</dbReference>
<dbReference type="InterPro" id="IPR000253">
    <property type="entry name" value="FHA_dom"/>
</dbReference>
<dbReference type="EMBL" id="SPUM01000072">
    <property type="protein sequence ID" value="TFW31983.1"/>
    <property type="molecule type" value="Genomic_DNA"/>
</dbReference>
<dbReference type="PROSITE" id="PS50006">
    <property type="entry name" value="FHA_DOMAIN"/>
    <property type="match status" value="1"/>
</dbReference>
<dbReference type="OrthoDB" id="273564at2"/>
<dbReference type="Proteomes" id="UP000297258">
    <property type="component" value="Unassembled WGS sequence"/>
</dbReference>
<dbReference type="InterPro" id="IPR017735">
    <property type="entry name" value="T6SS_FHA"/>
</dbReference>
<accession>A0A4Y9T4T9</accession>
<gene>
    <name evidence="2" type="primary">tagH</name>
    <name evidence="2" type="ORF">E4O92_11655</name>
</gene>
<dbReference type="Pfam" id="PF20232">
    <property type="entry name" value="T6SS_FHA_C"/>
    <property type="match status" value="1"/>
</dbReference>
<keyword evidence="3" id="KW-1185">Reference proteome</keyword>
<evidence type="ECO:0000259" key="1">
    <source>
        <dbReference type="PROSITE" id="PS50006"/>
    </source>
</evidence>
<dbReference type="NCBIfam" id="TIGR03354">
    <property type="entry name" value="VI_FHA"/>
    <property type="match status" value="1"/>
</dbReference>
<proteinExistence type="predicted"/>
<name>A0A4Y9T4T9_9BURK</name>
<dbReference type="SMART" id="SM00240">
    <property type="entry name" value="FHA"/>
    <property type="match status" value="1"/>
</dbReference>
<reference evidence="2 3" key="1">
    <citation type="submission" date="2019-03" db="EMBL/GenBank/DDBJ databases">
        <title>Draft genome of Massilia hortus sp. nov., a novel bacterial species of the Oxalobacteraceae family.</title>
        <authorList>
            <person name="Peta V."/>
            <person name="Raths R."/>
            <person name="Bucking H."/>
        </authorList>
    </citation>
    <scope>NUCLEOTIDE SEQUENCE [LARGE SCALE GENOMIC DNA]</scope>
    <source>
        <strain evidence="2 3">ONC3</strain>
    </source>
</reference>
<dbReference type="Gene3D" id="2.60.200.20">
    <property type="match status" value="1"/>
</dbReference>
<dbReference type="InterPro" id="IPR008984">
    <property type="entry name" value="SMAD_FHA_dom_sf"/>
</dbReference>
<dbReference type="AlphaFoldDB" id="A0A4Y9T4T9"/>
<dbReference type="Pfam" id="PF00498">
    <property type="entry name" value="FHA"/>
    <property type="match status" value="1"/>
</dbReference>
<evidence type="ECO:0000313" key="3">
    <source>
        <dbReference type="Proteomes" id="UP000297258"/>
    </source>
</evidence>
<evidence type="ECO:0000313" key="2">
    <source>
        <dbReference type="EMBL" id="TFW31983.1"/>
    </source>
</evidence>
<sequence>MPLTLRIQSYRKQALDAAVERRFDRLGGTIGRASESDLHLPDPAKYISRTHARIDYVDGRFTLVDLGSNPSWVNDQPLGTGKSAVLADGDRLTVGDYVLEVAVDEAPPAPVPLFAPGHPFDQPTQPEPEYVTPVDPLSGASILDTGADLAAPGAYDPLGLNLLGQEDAAAGPDGYRGSEPDHVPPQHAAFGAAADPPPTAVEEIPPVAPPAVPAGQFLIPDDYDPLADLLAPRAQPAIPAPIDVPKATATPATDGDSELIQALLRGLGVPDLELDRPPAQTAELVGAMLREATAGTMAVLLARAMTKRESRLELTVLGAQANNPLKFFPDAESALAQMLTNAMAGYMAPSKAYASAFDDLKAHEMAVIAGMRAALAGVLARFDPALVERGMEPEGVMDKMLSSSRKAKLWDRMVELYGEIVREAEDDFQRLFGERFSAAYEDQIARLNQKTDK</sequence>
<organism evidence="2 3">
    <name type="scientific">Massilia horti</name>
    <dbReference type="NCBI Taxonomy" id="2562153"/>
    <lineage>
        <taxon>Bacteria</taxon>
        <taxon>Pseudomonadati</taxon>
        <taxon>Pseudomonadota</taxon>
        <taxon>Betaproteobacteria</taxon>
        <taxon>Burkholderiales</taxon>
        <taxon>Oxalobacteraceae</taxon>
        <taxon>Telluria group</taxon>
        <taxon>Massilia</taxon>
    </lineage>
</organism>
<comment type="caution">
    <text evidence="2">The sequence shown here is derived from an EMBL/GenBank/DDBJ whole genome shotgun (WGS) entry which is preliminary data.</text>
</comment>
<dbReference type="SUPFAM" id="SSF49879">
    <property type="entry name" value="SMAD/FHA domain"/>
    <property type="match status" value="1"/>
</dbReference>
<feature type="domain" description="FHA" evidence="1">
    <location>
        <begin position="28"/>
        <end position="78"/>
    </location>
</feature>
<dbReference type="CDD" id="cd00060">
    <property type="entry name" value="FHA"/>
    <property type="match status" value="1"/>
</dbReference>
<protein>
    <submittedName>
        <fullName evidence="2">Type VI secretion system-associated FHA domain protein TagH</fullName>
    </submittedName>
</protein>